<evidence type="ECO:0000313" key="3">
    <source>
        <dbReference type="Proteomes" id="UP000313359"/>
    </source>
</evidence>
<evidence type="ECO:0000313" key="2">
    <source>
        <dbReference type="EMBL" id="RPD60300.1"/>
    </source>
</evidence>
<name>A0A5C2S9B2_9APHY</name>
<protein>
    <recommendedName>
        <fullName evidence="1">Gfd2/YDR514C-like C-terminal domain-containing protein</fullName>
    </recommendedName>
</protein>
<sequence>MTFAFHKLECSMLSVPIDWRDPASGSTEILILRSLARHWHREKRRGTIFFAPDADPETGIVDPLLPSGADEQPLPSQRICRHFSIETSYLRNAGNDACYTLDAMISTASGDSVDQQRKPRWPNCTTDNMLQIDFQEREEDPDFSDKERISPTATSSLAHIRIQLVIIYSPRHA</sequence>
<keyword evidence="3" id="KW-1185">Reference proteome</keyword>
<dbReference type="EMBL" id="ML122266">
    <property type="protein sequence ID" value="RPD60300.1"/>
    <property type="molecule type" value="Genomic_DNA"/>
</dbReference>
<dbReference type="Pfam" id="PF21762">
    <property type="entry name" value="DEDDh_C"/>
    <property type="match status" value="1"/>
</dbReference>
<dbReference type="STRING" id="1328759.A0A5C2S9B2"/>
<organism evidence="2 3">
    <name type="scientific">Lentinus tigrinus ALCF2SS1-6</name>
    <dbReference type="NCBI Taxonomy" id="1328759"/>
    <lineage>
        <taxon>Eukaryota</taxon>
        <taxon>Fungi</taxon>
        <taxon>Dikarya</taxon>
        <taxon>Basidiomycota</taxon>
        <taxon>Agaricomycotina</taxon>
        <taxon>Agaricomycetes</taxon>
        <taxon>Polyporales</taxon>
        <taxon>Polyporaceae</taxon>
        <taxon>Lentinus</taxon>
    </lineage>
</organism>
<dbReference type="OrthoDB" id="5953249at2759"/>
<proteinExistence type="predicted"/>
<dbReference type="Proteomes" id="UP000313359">
    <property type="component" value="Unassembled WGS sequence"/>
</dbReference>
<gene>
    <name evidence="2" type="ORF">L227DRAFT_97894</name>
</gene>
<dbReference type="InterPro" id="IPR048519">
    <property type="entry name" value="Gfd2/YDR514C-like_C"/>
</dbReference>
<reference evidence="2" key="1">
    <citation type="journal article" date="2018" name="Genome Biol. Evol.">
        <title>Genomics and development of Lentinus tigrinus, a white-rot wood-decaying mushroom with dimorphic fruiting bodies.</title>
        <authorList>
            <person name="Wu B."/>
            <person name="Xu Z."/>
            <person name="Knudson A."/>
            <person name="Carlson A."/>
            <person name="Chen N."/>
            <person name="Kovaka S."/>
            <person name="LaButti K."/>
            <person name="Lipzen A."/>
            <person name="Pennachio C."/>
            <person name="Riley R."/>
            <person name="Schakwitz W."/>
            <person name="Umezawa K."/>
            <person name="Ohm R.A."/>
            <person name="Grigoriev I.V."/>
            <person name="Nagy L.G."/>
            <person name="Gibbons J."/>
            <person name="Hibbett D."/>
        </authorList>
    </citation>
    <scope>NUCLEOTIDE SEQUENCE [LARGE SCALE GENOMIC DNA]</scope>
    <source>
        <strain evidence="2">ALCF2SS1-6</strain>
    </source>
</reference>
<feature type="domain" description="Gfd2/YDR514C-like C-terminal" evidence="1">
    <location>
        <begin position="77"/>
        <end position="106"/>
    </location>
</feature>
<evidence type="ECO:0000259" key="1">
    <source>
        <dbReference type="Pfam" id="PF21762"/>
    </source>
</evidence>
<accession>A0A5C2S9B2</accession>
<dbReference type="AlphaFoldDB" id="A0A5C2S9B2"/>